<dbReference type="GO" id="GO:0016324">
    <property type="term" value="C:apical plasma membrane"/>
    <property type="evidence" value="ECO:0007669"/>
    <property type="project" value="TreeGrafter"/>
</dbReference>
<reference evidence="10" key="1">
    <citation type="submission" date="2021-05" db="EMBL/GenBank/DDBJ databases">
        <title>cloning and expression of HMIT from Litopenaeus vannamei.</title>
        <authorList>
            <person name="Liu H."/>
        </authorList>
    </citation>
    <scope>NUCLEOTIDE SEQUENCE</scope>
</reference>
<gene>
    <name evidence="10" type="primary">HMIT</name>
</gene>
<feature type="transmembrane region" description="Helical" evidence="8">
    <location>
        <begin position="172"/>
        <end position="193"/>
    </location>
</feature>
<dbReference type="PROSITE" id="PS00216">
    <property type="entry name" value="SUGAR_TRANSPORT_1"/>
    <property type="match status" value="1"/>
</dbReference>
<dbReference type="PROSITE" id="PS50850">
    <property type="entry name" value="MFS"/>
    <property type="match status" value="1"/>
</dbReference>
<dbReference type="InterPro" id="IPR003663">
    <property type="entry name" value="Sugar/inositol_transpt"/>
</dbReference>
<organism evidence="10">
    <name type="scientific">Penaeus vannamei</name>
    <name type="common">Whiteleg shrimp</name>
    <name type="synonym">Litopenaeus vannamei</name>
    <dbReference type="NCBI Taxonomy" id="6689"/>
    <lineage>
        <taxon>Eukaryota</taxon>
        <taxon>Metazoa</taxon>
        <taxon>Ecdysozoa</taxon>
        <taxon>Arthropoda</taxon>
        <taxon>Crustacea</taxon>
        <taxon>Multicrustacea</taxon>
        <taxon>Malacostraca</taxon>
        <taxon>Eumalacostraca</taxon>
        <taxon>Eucarida</taxon>
        <taxon>Decapoda</taxon>
        <taxon>Dendrobranchiata</taxon>
        <taxon>Penaeoidea</taxon>
        <taxon>Penaeidae</taxon>
        <taxon>Penaeus</taxon>
    </lineage>
</organism>
<evidence type="ECO:0000256" key="8">
    <source>
        <dbReference type="SAM" id="Phobius"/>
    </source>
</evidence>
<dbReference type="Gene3D" id="1.20.1250.20">
    <property type="entry name" value="MFS general substrate transporter like domains"/>
    <property type="match status" value="2"/>
</dbReference>
<feature type="domain" description="Major facilitator superfamily (MFS) profile" evidence="9">
    <location>
        <begin position="19"/>
        <end position="523"/>
    </location>
</feature>
<proteinExistence type="evidence at transcript level"/>
<evidence type="ECO:0000259" key="9">
    <source>
        <dbReference type="PROSITE" id="PS50850"/>
    </source>
</evidence>
<keyword evidence="4 8" id="KW-0812">Transmembrane</keyword>
<dbReference type="EMBL" id="MZ291451">
    <property type="protein sequence ID" value="UWX08114.1"/>
    <property type="molecule type" value="mRNA"/>
</dbReference>
<keyword evidence="6 8" id="KW-0472">Membrane</keyword>
<dbReference type="AlphaFoldDB" id="A0A977J6D2"/>
<dbReference type="InterPro" id="IPR036259">
    <property type="entry name" value="MFS_trans_sf"/>
</dbReference>
<dbReference type="OrthoDB" id="6340912at2759"/>
<feature type="transmembrane region" description="Helical" evidence="8">
    <location>
        <begin position="469"/>
        <end position="489"/>
    </location>
</feature>
<feature type="transmembrane region" description="Helical" evidence="8">
    <location>
        <begin position="52"/>
        <end position="73"/>
    </location>
</feature>
<evidence type="ECO:0000256" key="6">
    <source>
        <dbReference type="ARBA" id="ARBA00023136"/>
    </source>
</evidence>
<dbReference type="InterPro" id="IPR020846">
    <property type="entry name" value="MFS_dom"/>
</dbReference>
<dbReference type="InterPro" id="IPR050814">
    <property type="entry name" value="Myo-inositol_Transporter"/>
</dbReference>
<evidence type="ECO:0000313" key="10">
    <source>
        <dbReference type="EMBL" id="UWX08114.1"/>
    </source>
</evidence>
<dbReference type="SUPFAM" id="SSF103473">
    <property type="entry name" value="MFS general substrate transporter"/>
    <property type="match status" value="1"/>
</dbReference>
<dbReference type="CDD" id="cd17360">
    <property type="entry name" value="MFS_HMIT_like"/>
    <property type="match status" value="1"/>
</dbReference>
<dbReference type="NCBIfam" id="TIGR00879">
    <property type="entry name" value="SP"/>
    <property type="match status" value="1"/>
</dbReference>
<accession>A0A977J6D2</accession>
<comment type="subcellular location">
    <subcellularLocation>
        <location evidence="1">Membrane</location>
        <topology evidence="1">Multi-pass membrane protein</topology>
    </subcellularLocation>
</comment>
<dbReference type="PRINTS" id="PR00171">
    <property type="entry name" value="SUGRTRNSPORT"/>
</dbReference>
<dbReference type="GO" id="GO:0005366">
    <property type="term" value="F:myo-inositol:proton symporter activity"/>
    <property type="evidence" value="ECO:0007669"/>
    <property type="project" value="TreeGrafter"/>
</dbReference>
<evidence type="ECO:0000256" key="7">
    <source>
        <dbReference type="RuleBase" id="RU003346"/>
    </source>
</evidence>
<evidence type="ECO:0000256" key="3">
    <source>
        <dbReference type="ARBA" id="ARBA00022448"/>
    </source>
</evidence>
<protein>
    <submittedName>
        <fullName evidence="10">H+/myoinositol transporter</fullName>
    </submittedName>
</protein>
<dbReference type="PANTHER" id="PTHR48020:SF12">
    <property type="entry name" value="PROTON MYO-INOSITOL COTRANSPORTER"/>
    <property type="match status" value="1"/>
</dbReference>
<feature type="transmembrane region" description="Helical" evidence="8">
    <location>
        <begin position="110"/>
        <end position="131"/>
    </location>
</feature>
<name>A0A977J6D2_PENVA</name>
<dbReference type="PROSITE" id="PS00217">
    <property type="entry name" value="SUGAR_TRANSPORT_2"/>
    <property type="match status" value="1"/>
</dbReference>
<dbReference type="InterPro" id="IPR005828">
    <property type="entry name" value="MFS_sugar_transport-like"/>
</dbReference>
<feature type="transmembrane region" description="Helical" evidence="8">
    <location>
        <begin position="143"/>
        <end position="166"/>
    </location>
</feature>
<sequence length="549" mass="58972">MGTRGGGSGGGTPAAIILLAVFSAIGGFLFGYDTGVVSGAMILVRDEFELSTVWHELIVSSTIGAAWLAALAAGPATDRFGRRPVILVASVVFTVGAVVMGAAPEKVTLLIGRIIVGLGIGMASMSVPVYLSESSPADLRGRITVTNNIFITGGQLIASVICGAFSKVPQGWRYMLGLAALPSVVQLMGFAFMPESPRWLILKGRLEEARQVLQKIRPADADIDGEVEAIMDAASNDVEEGNIAKVFQSAPVRRALFIGCLLQLFQQISGINTVMYYSASIISMAGVRDQSQAIWLAAATSSVNFFGTFIGLWLVERVGRRSLTLGSLLGSTASLLVLALSFQMAYIHSPDVLVPSTTDDCQASNCGVCTSRSECGFCFIGEVSNITNSSCVAADHSAFNEMSVSGVCANKTILEDDFAVFAYDWCPYQYAWISILGLGLYLAFFSPGMGPMPWTINSEIYPGWARSTCTSITTAVNWASNLLVSLTFLTLTEVLLKHGAFYLYMVLAAVGFLTFYFILPETRGVPLENMERLFSKPFCSRQRRERTNT</sequence>
<dbReference type="PANTHER" id="PTHR48020">
    <property type="entry name" value="PROTON MYO-INOSITOL COTRANSPORTER"/>
    <property type="match status" value="1"/>
</dbReference>
<dbReference type="FunFam" id="1.20.1250.20:FF:000177">
    <property type="entry name" value="proton myo-inositol cotransporter isoform X1"/>
    <property type="match status" value="1"/>
</dbReference>
<dbReference type="Pfam" id="PF00083">
    <property type="entry name" value="Sugar_tr"/>
    <property type="match status" value="2"/>
</dbReference>
<feature type="transmembrane region" description="Helical" evidence="8">
    <location>
        <begin position="327"/>
        <end position="347"/>
    </location>
</feature>
<feature type="transmembrane region" description="Helical" evidence="8">
    <location>
        <begin position="501"/>
        <end position="519"/>
    </location>
</feature>
<evidence type="ECO:0000256" key="1">
    <source>
        <dbReference type="ARBA" id="ARBA00004141"/>
    </source>
</evidence>
<feature type="transmembrane region" description="Helical" evidence="8">
    <location>
        <begin position="12"/>
        <end position="32"/>
    </location>
</feature>
<feature type="transmembrane region" description="Helical" evidence="8">
    <location>
        <begin position="85"/>
        <end position="104"/>
    </location>
</feature>
<comment type="similarity">
    <text evidence="2 7">Belongs to the major facilitator superfamily. Sugar transporter (TC 2.A.1.1) family.</text>
</comment>
<dbReference type="InterPro" id="IPR005829">
    <property type="entry name" value="Sugar_transporter_CS"/>
</dbReference>
<keyword evidence="3 7" id="KW-0813">Transport</keyword>
<keyword evidence="5 8" id="KW-1133">Transmembrane helix</keyword>
<evidence type="ECO:0000256" key="2">
    <source>
        <dbReference type="ARBA" id="ARBA00010992"/>
    </source>
</evidence>
<evidence type="ECO:0000256" key="5">
    <source>
        <dbReference type="ARBA" id="ARBA00022989"/>
    </source>
</evidence>
<evidence type="ECO:0000256" key="4">
    <source>
        <dbReference type="ARBA" id="ARBA00022692"/>
    </source>
</evidence>
<feature type="transmembrane region" description="Helical" evidence="8">
    <location>
        <begin position="430"/>
        <end position="448"/>
    </location>
</feature>
<feature type="transmembrane region" description="Helical" evidence="8">
    <location>
        <begin position="293"/>
        <end position="315"/>
    </location>
</feature>